<dbReference type="InterPro" id="IPR012127">
    <property type="entry name" value="Cyt_c_prime"/>
</dbReference>
<evidence type="ECO:0000313" key="8">
    <source>
        <dbReference type="Proteomes" id="UP001528040"/>
    </source>
</evidence>
<dbReference type="PROSITE" id="PS51009">
    <property type="entry name" value="CYTCII"/>
    <property type="match status" value="1"/>
</dbReference>
<evidence type="ECO:0000256" key="1">
    <source>
        <dbReference type="ARBA" id="ARBA00022448"/>
    </source>
</evidence>
<dbReference type="RefSeq" id="WP_271055300.1">
    <property type="nucleotide sequence ID" value="NZ_JAQIIO010000012.1"/>
</dbReference>
<evidence type="ECO:0000256" key="3">
    <source>
        <dbReference type="ARBA" id="ARBA00022723"/>
    </source>
</evidence>
<keyword evidence="5" id="KW-0408">Iron</keyword>
<dbReference type="Pfam" id="PF01322">
    <property type="entry name" value="Cytochrom_C_2"/>
    <property type="match status" value="1"/>
</dbReference>
<evidence type="ECO:0000313" key="7">
    <source>
        <dbReference type="EMBL" id="MDA5095587.1"/>
    </source>
</evidence>
<keyword evidence="1" id="KW-0813">Transport</keyword>
<keyword evidence="3" id="KW-0479">Metal-binding</keyword>
<accession>A0ABT4W4Y5</accession>
<dbReference type="InterPro" id="IPR015984">
    <property type="entry name" value="Cyt_c_prime_subgr"/>
</dbReference>
<dbReference type="Gene3D" id="1.20.120.10">
    <property type="entry name" value="Cytochrome c/b562"/>
    <property type="match status" value="1"/>
</dbReference>
<proteinExistence type="predicted"/>
<keyword evidence="6" id="KW-0732">Signal</keyword>
<dbReference type="EMBL" id="JAQIIO010000012">
    <property type="protein sequence ID" value="MDA5095587.1"/>
    <property type="molecule type" value="Genomic_DNA"/>
</dbReference>
<organism evidence="7 8">
    <name type="scientific">Aliiroseovarius salicola</name>
    <dbReference type="NCBI Taxonomy" id="3009082"/>
    <lineage>
        <taxon>Bacteria</taxon>
        <taxon>Pseudomonadati</taxon>
        <taxon>Pseudomonadota</taxon>
        <taxon>Alphaproteobacteria</taxon>
        <taxon>Rhodobacterales</taxon>
        <taxon>Paracoccaceae</taxon>
        <taxon>Aliiroseovarius</taxon>
    </lineage>
</organism>
<dbReference type="InterPro" id="IPR002321">
    <property type="entry name" value="Cyt_c_II"/>
</dbReference>
<dbReference type="PIRSF" id="PIRSF000027">
    <property type="entry name" value="Cytc_c_prime"/>
    <property type="match status" value="1"/>
</dbReference>
<keyword evidence="4" id="KW-0249">Electron transport</keyword>
<dbReference type="Proteomes" id="UP001528040">
    <property type="component" value="Unassembled WGS sequence"/>
</dbReference>
<reference evidence="7 8" key="1">
    <citation type="submission" date="2023-01" db="EMBL/GenBank/DDBJ databases">
        <authorList>
            <person name="Yoon J.-W."/>
        </authorList>
    </citation>
    <scope>NUCLEOTIDE SEQUENCE [LARGE SCALE GENOMIC DNA]</scope>
    <source>
        <strain evidence="7 8">KMU-50</strain>
    </source>
</reference>
<sequence length="159" mass="16353">MKRNKVWIAAGLVSALSVGTVLAESHADNPFAAGVKARQAHMQLYAFNLGILGAMAKGEAEYDAEAAALAANNIVHIASVHQPQAWAPGSDNSAINGTRALPALWQNFPDVGQKSKDLFAAAEAMKAVAGDGQQALGGAMGKLGAACSACHKAYRAPEN</sequence>
<dbReference type="PRINTS" id="PR00608">
    <property type="entry name" value="CYTCHROMECII"/>
</dbReference>
<gene>
    <name evidence="7" type="ORF">O2N63_15970</name>
</gene>
<evidence type="ECO:0000256" key="5">
    <source>
        <dbReference type="ARBA" id="ARBA00023004"/>
    </source>
</evidence>
<dbReference type="SUPFAM" id="SSF47175">
    <property type="entry name" value="Cytochromes"/>
    <property type="match status" value="1"/>
</dbReference>
<keyword evidence="2" id="KW-0349">Heme</keyword>
<feature type="chain" id="PRO_5045643178" evidence="6">
    <location>
        <begin position="24"/>
        <end position="159"/>
    </location>
</feature>
<dbReference type="InterPro" id="IPR010980">
    <property type="entry name" value="Cyt_c/b562"/>
</dbReference>
<evidence type="ECO:0000256" key="4">
    <source>
        <dbReference type="ARBA" id="ARBA00022982"/>
    </source>
</evidence>
<name>A0ABT4W4Y5_9RHOB</name>
<feature type="signal peptide" evidence="6">
    <location>
        <begin position="1"/>
        <end position="23"/>
    </location>
</feature>
<comment type="caution">
    <text evidence="7">The sequence shown here is derived from an EMBL/GenBank/DDBJ whole genome shotgun (WGS) entry which is preliminary data.</text>
</comment>
<keyword evidence="8" id="KW-1185">Reference proteome</keyword>
<protein>
    <submittedName>
        <fullName evidence="7">Cytochrome c</fullName>
    </submittedName>
</protein>
<evidence type="ECO:0000256" key="6">
    <source>
        <dbReference type="SAM" id="SignalP"/>
    </source>
</evidence>
<evidence type="ECO:0000256" key="2">
    <source>
        <dbReference type="ARBA" id="ARBA00022617"/>
    </source>
</evidence>